<dbReference type="Proteomes" id="UP001596977">
    <property type="component" value="Unassembled WGS sequence"/>
</dbReference>
<protein>
    <submittedName>
        <fullName evidence="1">Uncharacterized protein</fullName>
    </submittedName>
</protein>
<dbReference type="RefSeq" id="WP_264945953.1">
    <property type="nucleotide sequence ID" value="NZ_JAPDRA010000010.1"/>
</dbReference>
<comment type="caution">
    <text evidence="1">The sequence shown here is derived from an EMBL/GenBank/DDBJ whole genome shotgun (WGS) entry which is preliminary data.</text>
</comment>
<name>A0ABW3HAQ3_9SPHN</name>
<keyword evidence="2" id="KW-1185">Reference proteome</keyword>
<organism evidence="1 2">
    <name type="scientific">Sphingomonas canadensis</name>
    <dbReference type="NCBI Taxonomy" id="1219257"/>
    <lineage>
        <taxon>Bacteria</taxon>
        <taxon>Pseudomonadati</taxon>
        <taxon>Pseudomonadota</taxon>
        <taxon>Alphaproteobacteria</taxon>
        <taxon>Sphingomonadales</taxon>
        <taxon>Sphingomonadaceae</taxon>
        <taxon>Sphingomonas</taxon>
    </lineage>
</organism>
<proteinExistence type="predicted"/>
<dbReference type="EMBL" id="JBHTJG010000010">
    <property type="protein sequence ID" value="MFD0948119.1"/>
    <property type="molecule type" value="Genomic_DNA"/>
</dbReference>
<gene>
    <name evidence="1" type="ORF">ACFQ1E_17380</name>
</gene>
<accession>A0ABW3HAQ3</accession>
<sequence>MTVRTHVVTATTDASGDATAYSPYISGKLHSIQYVKPGSGYFDDGVDFTITSENTGLTLWTESNVNATKHCFPRAASHSTAGVAALYASGGTAVTAPIALGRDRVKLVVAQGGNTKTGAFHITVED</sequence>
<evidence type="ECO:0000313" key="1">
    <source>
        <dbReference type="EMBL" id="MFD0948119.1"/>
    </source>
</evidence>
<reference evidence="2" key="1">
    <citation type="journal article" date="2019" name="Int. J. Syst. Evol. Microbiol.">
        <title>The Global Catalogue of Microorganisms (GCM) 10K type strain sequencing project: providing services to taxonomists for standard genome sequencing and annotation.</title>
        <authorList>
            <consortium name="The Broad Institute Genomics Platform"/>
            <consortium name="The Broad Institute Genome Sequencing Center for Infectious Disease"/>
            <person name="Wu L."/>
            <person name="Ma J."/>
        </authorList>
    </citation>
    <scope>NUCLEOTIDE SEQUENCE [LARGE SCALE GENOMIC DNA]</scope>
    <source>
        <strain evidence="2">CCUG 62982</strain>
    </source>
</reference>
<evidence type="ECO:0000313" key="2">
    <source>
        <dbReference type="Proteomes" id="UP001596977"/>
    </source>
</evidence>